<evidence type="ECO:0000259" key="6">
    <source>
        <dbReference type="Pfam" id="PF04932"/>
    </source>
</evidence>
<feature type="domain" description="O-antigen ligase-related" evidence="6">
    <location>
        <begin position="195"/>
        <end position="357"/>
    </location>
</feature>
<dbReference type="EMBL" id="FLOB01000001">
    <property type="protein sequence ID" value="SBS27081.1"/>
    <property type="molecule type" value="Genomic_DNA"/>
</dbReference>
<feature type="transmembrane region" description="Helical" evidence="5">
    <location>
        <begin position="188"/>
        <end position="205"/>
    </location>
</feature>
<accession>A0A1A8T7F3</accession>
<evidence type="ECO:0000256" key="3">
    <source>
        <dbReference type="ARBA" id="ARBA00022989"/>
    </source>
</evidence>
<feature type="transmembrane region" description="Helical" evidence="5">
    <location>
        <begin position="380"/>
        <end position="397"/>
    </location>
</feature>
<dbReference type="PANTHER" id="PTHR37422">
    <property type="entry name" value="TEICHURONIC ACID BIOSYNTHESIS PROTEIN TUAE"/>
    <property type="match status" value="1"/>
</dbReference>
<dbReference type="OrthoDB" id="8576060at2"/>
<dbReference type="AlphaFoldDB" id="A0A1A8T7F3"/>
<evidence type="ECO:0000256" key="2">
    <source>
        <dbReference type="ARBA" id="ARBA00022692"/>
    </source>
</evidence>
<feature type="transmembrane region" description="Helical" evidence="5">
    <location>
        <begin position="403"/>
        <end position="422"/>
    </location>
</feature>
<feature type="transmembrane region" description="Helical" evidence="5">
    <location>
        <begin position="348"/>
        <end position="368"/>
    </location>
</feature>
<dbReference type="GO" id="GO:0016020">
    <property type="term" value="C:membrane"/>
    <property type="evidence" value="ECO:0007669"/>
    <property type="project" value="UniProtKB-SubCell"/>
</dbReference>
<keyword evidence="3 5" id="KW-1133">Transmembrane helix</keyword>
<name>A0A1A8T7F3_9GAMM</name>
<dbReference type="Pfam" id="PF04932">
    <property type="entry name" value="Wzy_C"/>
    <property type="match status" value="1"/>
</dbReference>
<keyword evidence="4 5" id="KW-0472">Membrane</keyword>
<evidence type="ECO:0000256" key="1">
    <source>
        <dbReference type="ARBA" id="ARBA00004141"/>
    </source>
</evidence>
<gene>
    <name evidence="7" type="ORF">MSP8886_00796</name>
</gene>
<evidence type="ECO:0000313" key="7">
    <source>
        <dbReference type="EMBL" id="SBS27081.1"/>
    </source>
</evidence>
<dbReference type="InterPro" id="IPR007016">
    <property type="entry name" value="O-antigen_ligase-rel_domated"/>
</dbReference>
<dbReference type="STRING" id="1792290.MSP8886_00796"/>
<evidence type="ECO:0000256" key="5">
    <source>
        <dbReference type="SAM" id="Phobius"/>
    </source>
</evidence>
<keyword evidence="2 5" id="KW-0812">Transmembrane</keyword>
<keyword evidence="7" id="KW-0436">Ligase</keyword>
<comment type="subcellular location">
    <subcellularLocation>
        <location evidence="1">Membrane</location>
        <topology evidence="1">Multi-pass membrane protein</topology>
    </subcellularLocation>
</comment>
<feature type="transmembrane region" description="Helical" evidence="5">
    <location>
        <begin position="240"/>
        <end position="258"/>
    </location>
</feature>
<feature type="transmembrane region" description="Helical" evidence="5">
    <location>
        <begin position="64"/>
        <end position="82"/>
    </location>
</feature>
<feature type="transmembrane region" description="Helical" evidence="5">
    <location>
        <begin position="211"/>
        <end position="228"/>
    </location>
</feature>
<reference evidence="7 8" key="1">
    <citation type="submission" date="2016-06" db="EMBL/GenBank/DDBJ databases">
        <authorList>
            <person name="Kjaerup R.B."/>
            <person name="Dalgaard T.S."/>
            <person name="Juul-Madsen H.R."/>
        </authorList>
    </citation>
    <scope>NUCLEOTIDE SEQUENCE [LARGE SCALE GENOMIC DNA]</scope>
    <source>
        <strain evidence="7 8">CECT 8886</strain>
    </source>
</reference>
<sequence>MIRLDHTQQGSRLAIIGFTFTCLYALTKIHSPDTLSNAVGLPMVLLGFFAIYRYGKDLSVKIPILLLFASVVIPLISWYFAHLAHPKWVDPYPRLDRLSRIFLFLPIAWWLKDSPKRVFLLWSLASLAVLASPWIGGGGWNEIIRGWHGARIDFHLRNAGHTSLFFGFILIGLICFVSRLYHWTKYSLILWTPCVLFCLFTMIAAQTRAAWLALIASIAASLCYFFLSRKNRSKVNKKKVVMLSAIIFLVAAVTYKTMGGVVEHRSTTESSVIEQVLSGNLKDIPYTSVGIRIHLWEAALTKIKERPLLGWSNRGQSIAIDKNNWMPEYIKLDFGHLHNSYLSILTDYGFIGLVFYFLWFGWILKSVLKAVSKGFLNRDIGYFTLTSLAFWSIANLFESYLFFWTGVFCLQVIFGGLLALIWHAQILENKDNEAKQPS</sequence>
<feature type="transmembrane region" description="Helical" evidence="5">
    <location>
        <begin position="12"/>
        <end position="29"/>
    </location>
</feature>
<evidence type="ECO:0000256" key="4">
    <source>
        <dbReference type="ARBA" id="ARBA00023136"/>
    </source>
</evidence>
<feature type="transmembrane region" description="Helical" evidence="5">
    <location>
        <begin position="118"/>
        <end position="140"/>
    </location>
</feature>
<evidence type="ECO:0000313" key="8">
    <source>
        <dbReference type="Proteomes" id="UP000092544"/>
    </source>
</evidence>
<organism evidence="7 8">
    <name type="scientific">Marinomonas spartinae</name>
    <dbReference type="NCBI Taxonomy" id="1792290"/>
    <lineage>
        <taxon>Bacteria</taxon>
        <taxon>Pseudomonadati</taxon>
        <taxon>Pseudomonadota</taxon>
        <taxon>Gammaproteobacteria</taxon>
        <taxon>Oceanospirillales</taxon>
        <taxon>Oceanospirillaceae</taxon>
        <taxon>Marinomonas</taxon>
    </lineage>
</organism>
<dbReference type="PANTHER" id="PTHR37422:SF13">
    <property type="entry name" value="LIPOPOLYSACCHARIDE BIOSYNTHESIS PROTEIN PA4999-RELATED"/>
    <property type="match status" value="1"/>
</dbReference>
<protein>
    <submittedName>
        <fullName evidence="7">O-Antigen ligase</fullName>
    </submittedName>
</protein>
<keyword evidence="8" id="KW-1185">Reference proteome</keyword>
<dbReference type="RefSeq" id="WP_067012848.1">
    <property type="nucleotide sequence ID" value="NZ_FLOB01000001.1"/>
</dbReference>
<proteinExistence type="predicted"/>
<feature type="transmembrane region" description="Helical" evidence="5">
    <location>
        <begin position="160"/>
        <end position="181"/>
    </location>
</feature>
<dbReference type="GO" id="GO:0016874">
    <property type="term" value="F:ligase activity"/>
    <property type="evidence" value="ECO:0007669"/>
    <property type="project" value="UniProtKB-KW"/>
</dbReference>
<dbReference type="InterPro" id="IPR051533">
    <property type="entry name" value="WaaL-like"/>
</dbReference>
<dbReference type="Proteomes" id="UP000092544">
    <property type="component" value="Unassembled WGS sequence"/>
</dbReference>
<feature type="transmembrane region" description="Helical" evidence="5">
    <location>
        <begin position="35"/>
        <end position="52"/>
    </location>
</feature>